<dbReference type="PANTHER" id="PTHR35371">
    <property type="entry name" value="INNER MEMBRANE PROTEIN"/>
    <property type="match status" value="1"/>
</dbReference>
<evidence type="ECO:0000256" key="4">
    <source>
        <dbReference type="ARBA" id="ARBA00023136"/>
    </source>
</evidence>
<evidence type="ECO:0000256" key="2">
    <source>
        <dbReference type="ARBA" id="ARBA00022692"/>
    </source>
</evidence>
<evidence type="ECO:0000313" key="6">
    <source>
        <dbReference type="EMBL" id="PMD14365.1"/>
    </source>
</evidence>
<dbReference type="InterPro" id="IPR023352">
    <property type="entry name" value="MAPEG-like_dom_sf"/>
</dbReference>
<feature type="transmembrane region" description="Helical" evidence="5">
    <location>
        <begin position="6"/>
        <end position="26"/>
    </location>
</feature>
<accession>A0A2J6PK01</accession>
<feature type="transmembrane region" description="Helical" evidence="5">
    <location>
        <begin position="129"/>
        <end position="148"/>
    </location>
</feature>
<dbReference type="GO" id="GO:0016020">
    <property type="term" value="C:membrane"/>
    <property type="evidence" value="ECO:0007669"/>
    <property type="project" value="UniProtKB-SubCell"/>
</dbReference>
<comment type="subcellular location">
    <subcellularLocation>
        <location evidence="1">Membrane</location>
    </subcellularLocation>
</comment>
<dbReference type="SUPFAM" id="SSF161084">
    <property type="entry name" value="MAPEG domain-like"/>
    <property type="match status" value="1"/>
</dbReference>
<dbReference type="EMBL" id="KZ613522">
    <property type="protein sequence ID" value="PMD14365.1"/>
    <property type="molecule type" value="Genomic_DNA"/>
</dbReference>
<dbReference type="Gene3D" id="1.20.120.550">
    <property type="entry name" value="Membrane associated eicosanoid/glutathione metabolism-like domain"/>
    <property type="match status" value="1"/>
</dbReference>
<keyword evidence="2 5" id="KW-0812">Transmembrane</keyword>
<keyword evidence="7" id="KW-1185">Reference proteome</keyword>
<evidence type="ECO:0000256" key="3">
    <source>
        <dbReference type="ARBA" id="ARBA00022989"/>
    </source>
</evidence>
<proteinExistence type="predicted"/>
<keyword evidence="3 5" id="KW-1133">Transmembrane helix</keyword>
<evidence type="ECO:0000256" key="5">
    <source>
        <dbReference type="SAM" id="Phobius"/>
    </source>
</evidence>
<gene>
    <name evidence="6" type="ORF">NA56DRAFT_650945</name>
</gene>
<dbReference type="AlphaFoldDB" id="A0A2J6PK01"/>
<evidence type="ECO:0000256" key="1">
    <source>
        <dbReference type="ARBA" id="ARBA00004370"/>
    </source>
</evidence>
<dbReference type="Proteomes" id="UP000235672">
    <property type="component" value="Unassembled WGS sequence"/>
</dbReference>
<name>A0A2J6PK01_9HELO</name>
<organism evidence="6 7">
    <name type="scientific">Hyaloscypha hepaticicola</name>
    <dbReference type="NCBI Taxonomy" id="2082293"/>
    <lineage>
        <taxon>Eukaryota</taxon>
        <taxon>Fungi</taxon>
        <taxon>Dikarya</taxon>
        <taxon>Ascomycota</taxon>
        <taxon>Pezizomycotina</taxon>
        <taxon>Leotiomycetes</taxon>
        <taxon>Helotiales</taxon>
        <taxon>Hyaloscyphaceae</taxon>
        <taxon>Hyaloscypha</taxon>
    </lineage>
</organism>
<dbReference type="PANTHER" id="PTHR35371:SF1">
    <property type="entry name" value="BLR7753 PROTEIN"/>
    <property type="match status" value="1"/>
</dbReference>
<protein>
    <submittedName>
        <fullName evidence="6">Uncharacterized protein</fullName>
    </submittedName>
</protein>
<dbReference type="Pfam" id="PF01124">
    <property type="entry name" value="MAPEG"/>
    <property type="match status" value="1"/>
</dbReference>
<reference evidence="6 7" key="1">
    <citation type="submission" date="2016-05" db="EMBL/GenBank/DDBJ databases">
        <title>A degradative enzymes factory behind the ericoid mycorrhizal symbiosis.</title>
        <authorList>
            <consortium name="DOE Joint Genome Institute"/>
            <person name="Martino E."/>
            <person name="Morin E."/>
            <person name="Grelet G."/>
            <person name="Kuo A."/>
            <person name="Kohler A."/>
            <person name="Daghino S."/>
            <person name="Barry K."/>
            <person name="Choi C."/>
            <person name="Cichocki N."/>
            <person name="Clum A."/>
            <person name="Copeland A."/>
            <person name="Hainaut M."/>
            <person name="Haridas S."/>
            <person name="Labutti K."/>
            <person name="Lindquist E."/>
            <person name="Lipzen A."/>
            <person name="Khouja H.-R."/>
            <person name="Murat C."/>
            <person name="Ohm R."/>
            <person name="Olson A."/>
            <person name="Spatafora J."/>
            <person name="Veneault-Fourrey C."/>
            <person name="Henrissat B."/>
            <person name="Grigoriev I."/>
            <person name="Martin F."/>
            <person name="Perotto S."/>
        </authorList>
    </citation>
    <scope>NUCLEOTIDE SEQUENCE [LARGE SCALE GENOMIC DNA]</scope>
    <source>
        <strain evidence="6 7">UAMH 7357</strain>
    </source>
</reference>
<keyword evidence="4 5" id="KW-0472">Membrane</keyword>
<dbReference type="InterPro" id="IPR001129">
    <property type="entry name" value="Membr-assoc_MAPEG"/>
</dbReference>
<evidence type="ECO:0000313" key="7">
    <source>
        <dbReference type="Proteomes" id="UP000235672"/>
    </source>
</evidence>
<sequence length="149" mass="16890">MTTNLSFFAVPVYWQLTMLPHAYAIYIMRSANNGRWNNASPRSSTWDETLRKSTPKEIYARYERGEAAHKNGMENLPLFVGAILAGNFAKLETRTLNLFVVSFLLIRSLYTIFYLSISSHRLSYLRSTTWFAGAALCMGIFVKAGFALA</sequence>
<feature type="transmembrane region" description="Helical" evidence="5">
    <location>
        <begin position="96"/>
        <end position="117"/>
    </location>
</feature>
<dbReference type="OrthoDB" id="2122304at2759"/>